<reference evidence="1 2" key="1">
    <citation type="submission" date="2022-03" db="EMBL/GenBank/DDBJ databases">
        <title>Complete genome sequence of Lysobacter capsici VKM B-2533 and Lysobacter gummosus 10.1.1, promising sources of lytic agents.</title>
        <authorList>
            <person name="Tarlachkov S.V."/>
            <person name="Kudryakova I.V."/>
            <person name="Afoshin A.S."/>
            <person name="Leontyevskaya E.A."/>
            <person name="Leontyevskaya N.V."/>
        </authorList>
    </citation>
    <scope>NUCLEOTIDE SEQUENCE [LARGE SCALE GENOMIC DNA]</scope>
    <source>
        <strain evidence="1 2">10.1.1</strain>
    </source>
</reference>
<dbReference type="Proteomes" id="UP000829194">
    <property type="component" value="Chromosome"/>
</dbReference>
<gene>
    <name evidence="1" type="ORF">MOV92_03390</name>
</gene>
<proteinExistence type="predicted"/>
<protein>
    <submittedName>
        <fullName evidence="1">Uncharacterized protein</fullName>
    </submittedName>
</protein>
<organism evidence="1 2">
    <name type="scientific">Lysobacter gummosus</name>
    <dbReference type="NCBI Taxonomy" id="262324"/>
    <lineage>
        <taxon>Bacteria</taxon>
        <taxon>Pseudomonadati</taxon>
        <taxon>Pseudomonadota</taxon>
        <taxon>Gammaproteobacteria</taxon>
        <taxon>Lysobacterales</taxon>
        <taxon>Lysobacteraceae</taxon>
        <taxon>Lysobacter</taxon>
    </lineage>
</organism>
<dbReference type="RefSeq" id="WP_148648723.1">
    <property type="nucleotide sequence ID" value="NZ_CP011131.1"/>
</dbReference>
<keyword evidence="2" id="KW-1185">Reference proteome</keyword>
<sequence length="71" mass="8024">MNTADNAYDFAPQWNAQQLADAVPLRLHQLIDFDQARDADNTRSANSEAVRRNSRLGRYLTACALPMFAVR</sequence>
<dbReference type="EMBL" id="CP093547">
    <property type="protein sequence ID" value="UNP30339.1"/>
    <property type="molecule type" value="Genomic_DNA"/>
</dbReference>
<evidence type="ECO:0000313" key="2">
    <source>
        <dbReference type="Proteomes" id="UP000829194"/>
    </source>
</evidence>
<accession>A0ABY3XFC0</accession>
<evidence type="ECO:0000313" key="1">
    <source>
        <dbReference type="EMBL" id="UNP30339.1"/>
    </source>
</evidence>
<name>A0ABY3XFC0_9GAMM</name>